<feature type="region of interest" description="Disordered" evidence="1">
    <location>
        <begin position="19"/>
        <end position="89"/>
    </location>
</feature>
<sequence length="89" mass="9424">MKTIILMGVVCICSATSFSQQTSGSNRKVPVSEEHSAVGTPAEESPATAVPLNSTRKTIQVQQTESKENTGSTSEKKPSAISSKRQQAE</sequence>
<evidence type="ECO:0000313" key="3">
    <source>
        <dbReference type="Proteomes" id="UP000652681"/>
    </source>
</evidence>
<dbReference type="RefSeq" id="WP_163490215.1">
    <property type="nucleotide sequence ID" value="NZ_JACVEL010000003.1"/>
</dbReference>
<proteinExistence type="predicted"/>
<accession>A0A8J6P8G0</accession>
<organism evidence="2 3">
    <name type="scientific">Taishania pollutisoli</name>
    <dbReference type="NCBI Taxonomy" id="2766479"/>
    <lineage>
        <taxon>Bacteria</taxon>
        <taxon>Pseudomonadati</taxon>
        <taxon>Bacteroidota</taxon>
        <taxon>Flavobacteriia</taxon>
        <taxon>Flavobacteriales</taxon>
        <taxon>Crocinitomicaceae</taxon>
        <taxon>Taishania</taxon>
    </lineage>
</organism>
<dbReference type="EMBL" id="JACVEL010000003">
    <property type="protein sequence ID" value="MBC9812031.1"/>
    <property type="molecule type" value="Genomic_DNA"/>
</dbReference>
<protein>
    <submittedName>
        <fullName evidence="2">Uncharacterized protein</fullName>
    </submittedName>
</protein>
<name>A0A8J6P8G0_9FLAO</name>
<dbReference type="AlphaFoldDB" id="A0A8J6P8G0"/>
<comment type="caution">
    <text evidence="2">The sequence shown here is derived from an EMBL/GenBank/DDBJ whole genome shotgun (WGS) entry which is preliminary data.</text>
</comment>
<reference evidence="2" key="1">
    <citation type="submission" date="2020-09" db="EMBL/GenBank/DDBJ databases">
        <title>Taishania pollutisoli gen. nov., sp. nov., Isolated from Tetrabromobisphenol A-Contaminated Soil.</title>
        <authorList>
            <person name="Chen Q."/>
        </authorList>
    </citation>
    <scope>NUCLEOTIDE SEQUENCE</scope>
    <source>
        <strain evidence="2">CZZ-1</strain>
    </source>
</reference>
<gene>
    <name evidence="2" type="ORF">H9Y05_06015</name>
</gene>
<keyword evidence="3" id="KW-1185">Reference proteome</keyword>
<dbReference type="Proteomes" id="UP000652681">
    <property type="component" value="Unassembled WGS sequence"/>
</dbReference>
<feature type="compositionally biased region" description="Polar residues" evidence="1">
    <location>
        <begin position="80"/>
        <end position="89"/>
    </location>
</feature>
<evidence type="ECO:0000256" key="1">
    <source>
        <dbReference type="SAM" id="MobiDB-lite"/>
    </source>
</evidence>
<feature type="compositionally biased region" description="Polar residues" evidence="1">
    <location>
        <begin position="51"/>
        <end position="73"/>
    </location>
</feature>
<evidence type="ECO:0000313" key="2">
    <source>
        <dbReference type="EMBL" id="MBC9812031.1"/>
    </source>
</evidence>